<evidence type="ECO:0000313" key="6">
    <source>
        <dbReference type="EMBL" id="OGG94027.1"/>
    </source>
</evidence>
<name>A0A1F6G7E0_9PROT</name>
<reference evidence="6 7" key="1">
    <citation type="journal article" date="2016" name="Nat. Commun.">
        <title>Thousands of microbial genomes shed light on interconnected biogeochemical processes in an aquifer system.</title>
        <authorList>
            <person name="Anantharaman K."/>
            <person name="Brown C.T."/>
            <person name="Hug L.A."/>
            <person name="Sharon I."/>
            <person name="Castelle C.J."/>
            <person name="Probst A.J."/>
            <person name="Thomas B.C."/>
            <person name="Singh A."/>
            <person name="Wilkins M.J."/>
            <person name="Karaoz U."/>
            <person name="Brodie E.L."/>
            <person name="Williams K.H."/>
            <person name="Hubbard S.S."/>
            <person name="Banfield J.F."/>
        </authorList>
    </citation>
    <scope>NUCLEOTIDE SEQUENCE [LARGE SCALE GENOMIC DNA]</scope>
</reference>
<evidence type="ECO:0000313" key="7">
    <source>
        <dbReference type="Proteomes" id="UP000178449"/>
    </source>
</evidence>
<dbReference type="GO" id="GO:0005886">
    <property type="term" value="C:plasma membrane"/>
    <property type="evidence" value="ECO:0007669"/>
    <property type="project" value="UniProtKB-SubCell"/>
</dbReference>
<protein>
    <recommendedName>
        <fullName evidence="5">Probable membrane transporter protein</fullName>
    </recommendedName>
</protein>
<feature type="transmembrane region" description="Helical" evidence="5">
    <location>
        <begin position="249"/>
        <end position="273"/>
    </location>
</feature>
<keyword evidence="4 5" id="KW-0472">Membrane</keyword>
<feature type="transmembrane region" description="Helical" evidence="5">
    <location>
        <begin position="51"/>
        <end position="70"/>
    </location>
</feature>
<evidence type="ECO:0000256" key="2">
    <source>
        <dbReference type="ARBA" id="ARBA00022692"/>
    </source>
</evidence>
<accession>A0A1F6G7E0</accession>
<dbReference type="AlphaFoldDB" id="A0A1F6G7E0"/>
<comment type="caution">
    <text evidence="6">The sequence shown here is derived from an EMBL/GenBank/DDBJ whole genome shotgun (WGS) entry which is preliminary data.</text>
</comment>
<keyword evidence="2 5" id="KW-0812">Transmembrane</keyword>
<organism evidence="6 7">
    <name type="scientific">Candidatus Lambdaproteobacteria bacterium RIFOXYD2_FULL_50_16</name>
    <dbReference type="NCBI Taxonomy" id="1817772"/>
    <lineage>
        <taxon>Bacteria</taxon>
        <taxon>Pseudomonadati</taxon>
        <taxon>Pseudomonadota</taxon>
        <taxon>Candidatus Lambdaproteobacteria</taxon>
    </lineage>
</organism>
<evidence type="ECO:0000256" key="3">
    <source>
        <dbReference type="ARBA" id="ARBA00022989"/>
    </source>
</evidence>
<gene>
    <name evidence="6" type="ORF">A2527_09235</name>
</gene>
<feature type="transmembrane region" description="Helical" evidence="5">
    <location>
        <begin position="82"/>
        <end position="102"/>
    </location>
</feature>
<feature type="transmembrane region" description="Helical" evidence="5">
    <location>
        <begin position="215"/>
        <end position="237"/>
    </location>
</feature>
<dbReference type="PANTHER" id="PTHR43701:SF5">
    <property type="entry name" value="MEMBRANE TRANSPORTER PROTEIN-RELATED"/>
    <property type="match status" value="1"/>
</dbReference>
<evidence type="ECO:0000256" key="4">
    <source>
        <dbReference type="ARBA" id="ARBA00023136"/>
    </source>
</evidence>
<comment type="subcellular location">
    <subcellularLocation>
        <location evidence="5">Cell membrane</location>
        <topology evidence="5">Multi-pass membrane protein</topology>
    </subcellularLocation>
    <subcellularLocation>
        <location evidence="1">Membrane</location>
        <topology evidence="1">Multi-pass membrane protein</topology>
    </subcellularLocation>
</comment>
<feature type="transmembrane region" description="Helical" evidence="5">
    <location>
        <begin position="183"/>
        <end position="203"/>
    </location>
</feature>
<dbReference type="PANTHER" id="PTHR43701">
    <property type="entry name" value="MEMBRANE TRANSPORTER PROTEIN MJ0441-RELATED"/>
    <property type="match status" value="1"/>
</dbReference>
<dbReference type="STRING" id="1817772.A2527_09235"/>
<keyword evidence="3 5" id="KW-1133">Transmembrane helix</keyword>
<keyword evidence="5" id="KW-1003">Cell membrane</keyword>
<dbReference type="InterPro" id="IPR002781">
    <property type="entry name" value="TM_pro_TauE-like"/>
</dbReference>
<dbReference type="EMBL" id="MFNE01000043">
    <property type="protein sequence ID" value="OGG94027.1"/>
    <property type="molecule type" value="Genomic_DNA"/>
</dbReference>
<feature type="transmembrane region" description="Helical" evidence="5">
    <location>
        <begin position="6"/>
        <end position="39"/>
    </location>
</feature>
<evidence type="ECO:0000256" key="5">
    <source>
        <dbReference type="RuleBase" id="RU363041"/>
    </source>
</evidence>
<comment type="similarity">
    <text evidence="5">Belongs to the 4-toluene sulfonate uptake permease (TSUP) (TC 2.A.102) family.</text>
</comment>
<dbReference type="Proteomes" id="UP000178449">
    <property type="component" value="Unassembled WGS sequence"/>
</dbReference>
<sequence length="274" mass="28901">MDFLTLAVLISVGAMAGTLAGLMGIGGGILYVPALIYLLERAQLAGDEIPLVAVSTSLLVIFFSILNAAWHHFKAGNLSLGPLPGMALGGLVGAWLAAWGLSGVHADPFKILLGLFEIAIGLKLILSRSPQPRGEEERDLGLLRYGAIGFFGGFLSAFFGVGGGLVVMPLLHFWGHFRIAKAIGTASGFMIVATLFSLTAYAIQGSSAVELEGLWLSFYLPGFFALLPTAFIFNGFGAKLADRLDGKRLARLFGYFVLPLGLLNLANGGLSWLA</sequence>
<evidence type="ECO:0000256" key="1">
    <source>
        <dbReference type="ARBA" id="ARBA00004141"/>
    </source>
</evidence>
<proteinExistence type="inferred from homology"/>
<feature type="transmembrane region" description="Helical" evidence="5">
    <location>
        <begin position="146"/>
        <end position="171"/>
    </location>
</feature>
<dbReference type="Pfam" id="PF01925">
    <property type="entry name" value="TauE"/>
    <property type="match status" value="1"/>
</dbReference>
<dbReference type="InterPro" id="IPR051598">
    <property type="entry name" value="TSUP/Inactive_protease-like"/>
</dbReference>